<protein>
    <submittedName>
        <fullName evidence="5">Protein AAR2 homolog (AAR2 splicing factor homolog)</fullName>
    </submittedName>
</protein>
<evidence type="ECO:0000256" key="1">
    <source>
        <dbReference type="ARBA" id="ARBA00006281"/>
    </source>
</evidence>
<dbReference type="InterPro" id="IPR033648">
    <property type="entry name" value="AAR2_C"/>
</dbReference>
<dbReference type="InterPro" id="IPR038516">
    <property type="entry name" value="AAR2_N_sf"/>
</dbReference>
<organism evidence="5 6">
    <name type="scientific">Durusdinium trenchii</name>
    <dbReference type="NCBI Taxonomy" id="1381693"/>
    <lineage>
        <taxon>Eukaryota</taxon>
        <taxon>Sar</taxon>
        <taxon>Alveolata</taxon>
        <taxon>Dinophyceae</taxon>
        <taxon>Suessiales</taxon>
        <taxon>Symbiodiniaceae</taxon>
        <taxon>Durusdinium</taxon>
    </lineage>
</organism>
<name>A0ABP0L812_9DINO</name>
<reference evidence="5 6" key="1">
    <citation type="submission" date="2024-02" db="EMBL/GenBank/DDBJ databases">
        <authorList>
            <person name="Chen Y."/>
            <person name="Shah S."/>
            <person name="Dougan E. K."/>
            <person name="Thang M."/>
            <person name="Chan C."/>
        </authorList>
    </citation>
    <scope>NUCLEOTIDE SEQUENCE [LARGE SCALE GENOMIC DNA]</scope>
</reference>
<dbReference type="Proteomes" id="UP001642464">
    <property type="component" value="Unassembled WGS sequence"/>
</dbReference>
<feature type="region of interest" description="Disordered" evidence="2">
    <location>
        <begin position="424"/>
        <end position="458"/>
    </location>
</feature>
<sequence length="458" mass="50423">MAEWRGVPNEALKQAMGHGGQAGTIACLDAPRGLELGVDLKSFTIGDRFKGIKLLPPGLHFLHYQQAQDVSRGVFVQLGTAAGSSTAGAEAVGELDAAPRVAGFRWDPREEDFGALGDEDLARLTQAVLNLELDSHLGPFDTEHWGTWTALTRCVDLEVLQRVGVPLNSVIIDAPQGKVSTSPMLQHNSQVSYCAPTFTTLPNLVDLSRRTRQNPGGSERDSLAERMQQLPGMHFLVDDQGHRLSPAKVTELQMDPSNLVLKLIKVDYAGHQELFVGELQLAFVIFLYLASLPALEFWKQAVHLVASCSALRASHPELMRLVVQTVTSQFFLLPKDLFQDDLLQDNFLVEALATLVDLADLGPDSVLLGPLRDLRKVLRDRYGKGLLARLDSFNEETENAFTFSSIDKREAEIDNSVHFQEVTGALAEDDDEENHEPEQGQRGRESSSPARMAWMLGP</sequence>
<feature type="compositionally biased region" description="Basic and acidic residues" evidence="2">
    <location>
        <begin position="436"/>
        <end position="445"/>
    </location>
</feature>
<dbReference type="InterPro" id="IPR007946">
    <property type="entry name" value="AAR2"/>
</dbReference>
<dbReference type="InterPro" id="IPR038514">
    <property type="entry name" value="AAR2_C_sf"/>
</dbReference>
<dbReference type="PROSITE" id="PS51257">
    <property type="entry name" value="PROKAR_LIPOPROTEIN"/>
    <property type="match status" value="1"/>
</dbReference>
<dbReference type="CDD" id="cd13777">
    <property type="entry name" value="Aar2_N"/>
    <property type="match status" value="1"/>
</dbReference>
<dbReference type="Pfam" id="PF20981">
    <property type="entry name" value="AAR2_1st"/>
    <property type="match status" value="1"/>
</dbReference>
<dbReference type="CDD" id="cd13778">
    <property type="entry name" value="Aar2_C"/>
    <property type="match status" value="1"/>
</dbReference>
<dbReference type="Gene3D" id="1.25.40.550">
    <property type="entry name" value="Aar2, C-terminal domain-like"/>
    <property type="match status" value="1"/>
</dbReference>
<feature type="domain" description="AAR2 C-terminal" evidence="3">
    <location>
        <begin position="244"/>
        <end position="382"/>
    </location>
</feature>
<evidence type="ECO:0000313" key="5">
    <source>
        <dbReference type="EMBL" id="CAK9034941.1"/>
    </source>
</evidence>
<dbReference type="Pfam" id="PF05282">
    <property type="entry name" value="AAR2"/>
    <property type="match status" value="1"/>
</dbReference>
<evidence type="ECO:0000256" key="2">
    <source>
        <dbReference type="SAM" id="MobiDB-lite"/>
    </source>
</evidence>
<proteinExistence type="inferred from homology"/>
<accession>A0ABP0L812</accession>
<evidence type="ECO:0000313" key="6">
    <source>
        <dbReference type="Proteomes" id="UP001642464"/>
    </source>
</evidence>
<dbReference type="InterPro" id="IPR033647">
    <property type="entry name" value="Aar2_N"/>
</dbReference>
<dbReference type="Gene3D" id="2.60.34.20">
    <property type="match status" value="1"/>
</dbReference>
<gene>
    <name evidence="5" type="ORF">SCF082_LOCUS21078</name>
</gene>
<feature type="domain" description="AAR2 N-terminal" evidence="4">
    <location>
        <begin position="23"/>
        <end position="163"/>
    </location>
</feature>
<keyword evidence="6" id="KW-1185">Reference proteome</keyword>
<evidence type="ECO:0000259" key="3">
    <source>
        <dbReference type="Pfam" id="PF05282"/>
    </source>
</evidence>
<dbReference type="PANTHER" id="PTHR12689">
    <property type="entry name" value="A1 CISTRON SPLICING FACTOR AAR2-RELATED"/>
    <property type="match status" value="1"/>
</dbReference>
<comment type="caution">
    <text evidence="5">The sequence shown here is derived from an EMBL/GenBank/DDBJ whole genome shotgun (WGS) entry which is preliminary data.</text>
</comment>
<dbReference type="PANTHER" id="PTHR12689:SF4">
    <property type="entry name" value="PROTEIN AAR2 HOMOLOG"/>
    <property type="match status" value="1"/>
</dbReference>
<evidence type="ECO:0000259" key="4">
    <source>
        <dbReference type="Pfam" id="PF20981"/>
    </source>
</evidence>
<dbReference type="EMBL" id="CAXAMM010014895">
    <property type="protein sequence ID" value="CAK9034941.1"/>
    <property type="molecule type" value="Genomic_DNA"/>
</dbReference>
<comment type="similarity">
    <text evidence="1">Belongs to the AAR2 family.</text>
</comment>